<proteinExistence type="predicted"/>
<evidence type="ECO:0000256" key="1">
    <source>
        <dbReference type="ARBA" id="ARBA00004328"/>
    </source>
</evidence>
<protein>
    <submittedName>
        <fullName evidence="8">Phage major capsid protein</fullName>
    </submittedName>
</protein>
<keyword evidence="9" id="KW-1185">Reference proteome</keyword>
<dbReference type="Pfam" id="PF05065">
    <property type="entry name" value="Phage_capsid"/>
    <property type="match status" value="1"/>
</dbReference>
<evidence type="ECO:0000313" key="9">
    <source>
        <dbReference type="Proteomes" id="UP001169242"/>
    </source>
</evidence>
<comment type="subcellular location">
    <subcellularLocation>
        <location evidence="1">Virion</location>
    </subcellularLocation>
</comment>
<dbReference type="RefSeq" id="WP_271011934.1">
    <property type="nucleotide sequence ID" value="NZ_JAQIFT010000039.1"/>
</dbReference>
<accession>A0AA42J0L7</accession>
<evidence type="ECO:0000256" key="2">
    <source>
        <dbReference type="ARBA" id="ARBA00022612"/>
    </source>
</evidence>
<keyword evidence="4" id="KW-0378">Hydrolase</keyword>
<evidence type="ECO:0000313" key="8">
    <source>
        <dbReference type="EMBL" id="MDA3731567.1"/>
    </source>
</evidence>
<evidence type="ECO:0000256" key="4">
    <source>
        <dbReference type="ARBA" id="ARBA00022801"/>
    </source>
</evidence>
<feature type="compositionally biased region" description="Basic and acidic residues" evidence="5">
    <location>
        <begin position="252"/>
        <end position="266"/>
    </location>
</feature>
<organism evidence="8 9">
    <name type="scientific">Holtiella tumoricola</name>
    <dbReference type="NCBI Taxonomy" id="3018743"/>
    <lineage>
        <taxon>Bacteria</taxon>
        <taxon>Bacillati</taxon>
        <taxon>Bacillota</taxon>
        <taxon>Clostridia</taxon>
        <taxon>Lachnospirales</taxon>
        <taxon>Cellulosilyticaceae</taxon>
        <taxon>Holtiella</taxon>
    </lineage>
</organism>
<keyword evidence="2" id="KW-1188">Viral release from host cell</keyword>
<dbReference type="EMBL" id="JAQIFT010000039">
    <property type="protein sequence ID" value="MDA3731567.1"/>
    <property type="molecule type" value="Genomic_DNA"/>
</dbReference>
<dbReference type="NCBIfam" id="TIGR01543">
    <property type="entry name" value="proheadase_HK97"/>
    <property type="match status" value="1"/>
</dbReference>
<reference evidence="8" key="1">
    <citation type="journal article" date="2023" name="Int. J. Syst. Evol. Microbiol.">
        <title>&lt;i&gt;Holtiella tumoricola&lt;/i&gt; gen. nov. sp. nov., isolated from a human clinical sample.</title>
        <authorList>
            <person name="Allen-Vercoe E."/>
            <person name="Daigneault M.C."/>
            <person name="Vancuren S.J."/>
            <person name="Cochrane K."/>
            <person name="O'Neal L.L."/>
            <person name="Sankaranarayanan K."/>
            <person name="Lawson P.A."/>
        </authorList>
    </citation>
    <scope>NUCLEOTIDE SEQUENCE</scope>
    <source>
        <strain evidence="8">CC70A</strain>
    </source>
</reference>
<dbReference type="NCBIfam" id="TIGR01554">
    <property type="entry name" value="major_cap_HK97"/>
    <property type="match status" value="1"/>
</dbReference>
<dbReference type="SUPFAM" id="SSF56563">
    <property type="entry name" value="Major capsid protein gp5"/>
    <property type="match status" value="1"/>
</dbReference>
<sequence length="652" mass="72306">MRKKKKRHSSKLGNNFEKNVRGNIVDYSEFSRAFKNIPQSITKSDTGQNQQEEMQKSDFQLLEVKKSEDGTKGILVGYANKYNNVDLHGDIITKGAFAEDVGKTFPYLFQHDKWSIDSVIGQVKILEEDDIGCKCEITLFLDKEDGKPIFPHANKIYLLAQKGLLKNSIGAFILQREYKEESGRTIRVITKAKLREVSGTLFPANPESIITTVKGEESKGEKGMKLEEMAKAMGITVEELKKSLGTVAEPQVEPKQEPETTKSSEEDGMKEFMQKAFVMAVQNILSGNVATNAPTTTKDDEGAEPETISKAEIEKMINGVVEKAGLSLGGDKDVPDYVSKNEEALKAFAETSNGFVKLSGAAFAETNKAFMDPGGATQGQLLSVENRSFLAYVQPKLTMWDVCQVSNDDSMSAEFIIDLWDGDVSEELKPGQVDNEMDSNFGIKKVMANRIATHVDVPVNMLRNKNIIELASYLQTKIGAKLKLKANNKFAIGTGDGIDGIQGIFKADDVPKVEFETDLPTLKDINKMVAAIPSRYDDHPMVAIMSKAMLYHLYDLELDNSKPLIRSLGNDKGQVSSLFGKYPIILEDNAENEIIFGDLERGYGIHLQIDVELDRDDKILFTKGLTRLQGRIFVGGRVVDQHALIKLAKKSM</sequence>
<dbReference type="GO" id="GO:0008233">
    <property type="term" value="F:peptidase activity"/>
    <property type="evidence" value="ECO:0007669"/>
    <property type="project" value="UniProtKB-KW"/>
</dbReference>
<dbReference type="Pfam" id="PF04586">
    <property type="entry name" value="Peptidase_S78"/>
    <property type="match status" value="1"/>
</dbReference>
<name>A0AA42J0L7_9FIRM</name>
<dbReference type="AlphaFoldDB" id="A0AA42J0L7"/>
<keyword evidence="3" id="KW-0645">Protease</keyword>
<feature type="domain" description="Phage capsid-like C-terminal" evidence="7">
    <location>
        <begin position="391"/>
        <end position="647"/>
    </location>
</feature>
<gene>
    <name evidence="8" type="ORF">PBV87_08780</name>
</gene>
<feature type="region of interest" description="Disordered" evidence="5">
    <location>
        <begin position="245"/>
        <end position="266"/>
    </location>
</feature>
<evidence type="ECO:0000259" key="7">
    <source>
        <dbReference type="Pfam" id="PF05065"/>
    </source>
</evidence>
<evidence type="ECO:0000259" key="6">
    <source>
        <dbReference type="Pfam" id="PF04586"/>
    </source>
</evidence>
<dbReference type="InterPro" id="IPR006433">
    <property type="entry name" value="Prohead_protease"/>
</dbReference>
<dbReference type="InterPro" id="IPR024455">
    <property type="entry name" value="Phage_capsid"/>
</dbReference>
<feature type="domain" description="Prohead serine protease" evidence="6">
    <location>
        <begin position="62"/>
        <end position="214"/>
    </location>
</feature>
<dbReference type="GO" id="GO:0006508">
    <property type="term" value="P:proteolysis"/>
    <property type="evidence" value="ECO:0007669"/>
    <property type="project" value="UniProtKB-KW"/>
</dbReference>
<evidence type="ECO:0000256" key="3">
    <source>
        <dbReference type="ARBA" id="ARBA00022670"/>
    </source>
</evidence>
<dbReference type="Proteomes" id="UP001169242">
    <property type="component" value="Unassembled WGS sequence"/>
</dbReference>
<dbReference type="InterPro" id="IPR054613">
    <property type="entry name" value="Peptidase_S78_dom"/>
</dbReference>
<evidence type="ECO:0000256" key="5">
    <source>
        <dbReference type="SAM" id="MobiDB-lite"/>
    </source>
</evidence>
<comment type="caution">
    <text evidence="8">The sequence shown here is derived from an EMBL/GenBank/DDBJ whole genome shotgun (WGS) entry which is preliminary data.</text>
</comment>
<dbReference type="InterPro" id="IPR054612">
    <property type="entry name" value="Phage_capsid-like_C"/>
</dbReference>